<dbReference type="InterPro" id="IPR011250">
    <property type="entry name" value="OMP/PagP_B-barrel"/>
</dbReference>
<dbReference type="Gene3D" id="2.40.160.20">
    <property type="match status" value="1"/>
</dbReference>
<evidence type="ECO:0000256" key="2">
    <source>
        <dbReference type="SAM" id="SignalP"/>
    </source>
</evidence>
<proteinExistence type="predicted"/>
<keyword evidence="1 2" id="KW-0732">Signal</keyword>
<dbReference type="EMBL" id="JADIMF010000002">
    <property type="protein sequence ID" value="MBO8468162.1"/>
    <property type="molecule type" value="Genomic_DNA"/>
</dbReference>
<evidence type="ECO:0000259" key="3">
    <source>
        <dbReference type="Pfam" id="PF13505"/>
    </source>
</evidence>
<dbReference type="SUPFAM" id="SSF56925">
    <property type="entry name" value="OMPA-like"/>
    <property type="match status" value="1"/>
</dbReference>
<feature type="chain" id="PRO_5039351150" description="Outer membrane protein beta-barrel domain-containing protein" evidence="2">
    <location>
        <begin position="21"/>
        <end position="204"/>
    </location>
</feature>
<evidence type="ECO:0000256" key="1">
    <source>
        <dbReference type="ARBA" id="ARBA00022729"/>
    </source>
</evidence>
<comment type="caution">
    <text evidence="4">The sequence shown here is derived from an EMBL/GenBank/DDBJ whole genome shotgun (WGS) entry which is preliminary data.</text>
</comment>
<sequence>MRKPLRFILLLLLLPGMLFAAEPYYDSGSQIFNITAGFTTPMMYYNPGRNAQGYEGPELTFFPGSGENNTHHTFGGLGAISYQVFINPYFAIGGQLGFQFDFVNSGLVSTVVPIFVKATYVPVQGRFEVPLSLGAGLAYISYDGSSKLTFGCELEVGARYFITDEWGLGLNASFLVIPELYSSNTVKMSTMMYMPVTLTVSYRH</sequence>
<accession>A0A9D9I9A0</accession>
<feature type="signal peptide" evidence="2">
    <location>
        <begin position="1"/>
        <end position="20"/>
    </location>
</feature>
<evidence type="ECO:0000313" key="4">
    <source>
        <dbReference type="EMBL" id="MBO8468162.1"/>
    </source>
</evidence>
<organism evidence="4 5">
    <name type="scientific">Candidatus Ornithospirochaeta stercoravium</name>
    <dbReference type="NCBI Taxonomy" id="2840897"/>
    <lineage>
        <taxon>Bacteria</taxon>
        <taxon>Pseudomonadati</taxon>
        <taxon>Spirochaetota</taxon>
        <taxon>Spirochaetia</taxon>
        <taxon>Spirochaetales</taxon>
        <taxon>Spirochaetaceae</taxon>
        <taxon>Spirochaetaceae incertae sedis</taxon>
        <taxon>Candidatus Ornithospirochaeta</taxon>
    </lineage>
</organism>
<name>A0A9D9I9A0_9SPIO</name>
<dbReference type="NCBIfam" id="NF047328">
    <property type="entry name" value="OMP_TP0733"/>
    <property type="match status" value="1"/>
</dbReference>
<feature type="domain" description="Outer membrane protein beta-barrel" evidence="3">
    <location>
        <begin position="56"/>
        <end position="177"/>
    </location>
</feature>
<dbReference type="InterPro" id="IPR027385">
    <property type="entry name" value="Beta-barrel_OMP"/>
</dbReference>
<evidence type="ECO:0000313" key="5">
    <source>
        <dbReference type="Proteomes" id="UP000810292"/>
    </source>
</evidence>
<reference evidence="4" key="2">
    <citation type="journal article" date="2021" name="PeerJ">
        <title>Extensive microbial diversity within the chicken gut microbiome revealed by metagenomics and culture.</title>
        <authorList>
            <person name="Gilroy R."/>
            <person name="Ravi A."/>
            <person name="Getino M."/>
            <person name="Pursley I."/>
            <person name="Horton D.L."/>
            <person name="Alikhan N.F."/>
            <person name="Baker D."/>
            <person name="Gharbi K."/>
            <person name="Hall N."/>
            <person name="Watson M."/>
            <person name="Adriaenssens E.M."/>
            <person name="Foster-Nyarko E."/>
            <person name="Jarju S."/>
            <person name="Secka A."/>
            <person name="Antonio M."/>
            <person name="Oren A."/>
            <person name="Chaudhuri R.R."/>
            <person name="La Ragione R."/>
            <person name="Hildebrand F."/>
            <person name="Pallen M.J."/>
        </authorList>
    </citation>
    <scope>NUCLEOTIDE SEQUENCE</scope>
    <source>
        <strain evidence="4">14700</strain>
    </source>
</reference>
<dbReference type="AlphaFoldDB" id="A0A9D9I9A0"/>
<gene>
    <name evidence="4" type="ORF">IAA72_00060</name>
</gene>
<protein>
    <recommendedName>
        <fullName evidence="3">Outer membrane protein beta-barrel domain-containing protein</fullName>
    </recommendedName>
</protein>
<dbReference type="Pfam" id="PF13505">
    <property type="entry name" value="OMP_b-brl"/>
    <property type="match status" value="1"/>
</dbReference>
<reference evidence="4" key="1">
    <citation type="submission" date="2020-10" db="EMBL/GenBank/DDBJ databases">
        <authorList>
            <person name="Gilroy R."/>
        </authorList>
    </citation>
    <scope>NUCLEOTIDE SEQUENCE</scope>
    <source>
        <strain evidence="4">14700</strain>
    </source>
</reference>
<dbReference type="Proteomes" id="UP000810292">
    <property type="component" value="Unassembled WGS sequence"/>
</dbReference>